<dbReference type="InterPro" id="IPR015421">
    <property type="entry name" value="PyrdxlP-dep_Trfase_major"/>
</dbReference>
<keyword evidence="7" id="KW-0032">Aminotransferase</keyword>
<dbReference type="SMART" id="SM00345">
    <property type="entry name" value="HTH_GNTR"/>
    <property type="match status" value="1"/>
</dbReference>
<proteinExistence type="inferred from homology"/>
<dbReference type="PROSITE" id="PS50949">
    <property type="entry name" value="HTH_GNTR"/>
    <property type="match status" value="1"/>
</dbReference>
<evidence type="ECO:0000256" key="5">
    <source>
        <dbReference type="ARBA" id="ARBA00023163"/>
    </source>
</evidence>
<dbReference type="SUPFAM" id="SSF46785">
    <property type="entry name" value="Winged helix' DNA-binding domain"/>
    <property type="match status" value="1"/>
</dbReference>
<dbReference type="Proteomes" id="UP001425155">
    <property type="component" value="Unassembled WGS sequence"/>
</dbReference>
<dbReference type="InterPro" id="IPR051446">
    <property type="entry name" value="HTH_trans_reg/aminotransferase"/>
</dbReference>
<dbReference type="Gene3D" id="3.40.640.10">
    <property type="entry name" value="Type I PLP-dependent aspartate aminotransferase-like (Major domain)"/>
    <property type="match status" value="1"/>
</dbReference>
<dbReference type="PANTHER" id="PTHR46577">
    <property type="entry name" value="HTH-TYPE TRANSCRIPTIONAL REGULATORY PROTEIN GABR"/>
    <property type="match status" value="1"/>
</dbReference>
<dbReference type="PANTHER" id="PTHR46577:SF1">
    <property type="entry name" value="HTH-TYPE TRANSCRIPTIONAL REGULATORY PROTEIN GABR"/>
    <property type="match status" value="1"/>
</dbReference>
<dbReference type="GO" id="GO:0008483">
    <property type="term" value="F:transaminase activity"/>
    <property type="evidence" value="ECO:0007669"/>
    <property type="project" value="UniProtKB-KW"/>
</dbReference>
<dbReference type="SUPFAM" id="SSF53383">
    <property type="entry name" value="PLP-dependent transferases"/>
    <property type="match status" value="1"/>
</dbReference>
<protein>
    <submittedName>
        <fullName evidence="7">PLP-dependent aminotransferase family protein</fullName>
    </submittedName>
</protein>
<dbReference type="Gene3D" id="1.10.10.10">
    <property type="entry name" value="Winged helix-like DNA-binding domain superfamily/Winged helix DNA-binding domain"/>
    <property type="match status" value="1"/>
</dbReference>
<keyword evidence="2" id="KW-0663">Pyridoxal phosphate</keyword>
<evidence type="ECO:0000256" key="3">
    <source>
        <dbReference type="ARBA" id="ARBA00023015"/>
    </source>
</evidence>
<feature type="domain" description="HTH gntR-type" evidence="6">
    <location>
        <begin position="19"/>
        <end position="87"/>
    </location>
</feature>
<dbReference type="Pfam" id="PF00392">
    <property type="entry name" value="GntR"/>
    <property type="match status" value="1"/>
</dbReference>
<keyword evidence="7" id="KW-0808">Transferase</keyword>
<reference evidence="7 8" key="1">
    <citation type="submission" date="2024-03" db="EMBL/GenBank/DDBJ databases">
        <title>YIM 134122 draft genome.</title>
        <authorList>
            <person name="Zuo S."/>
            <person name="Xiong L."/>
        </authorList>
    </citation>
    <scope>NUCLEOTIDE SEQUENCE [LARGE SCALE GENOMIC DNA]</scope>
    <source>
        <strain evidence="7 8">YIM 134122</strain>
    </source>
</reference>
<evidence type="ECO:0000256" key="1">
    <source>
        <dbReference type="ARBA" id="ARBA00005384"/>
    </source>
</evidence>
<gene>
    <name evidence="7" type="ORF">WJX64_14370</name>
</gene>
<dbReference type="InterPro" id="IPR036390">
    <property type="entry name" value="WH_DNA-bd_sf"/>
</dbReference>
<dbReference type="CDD" id="cd00609">
    <property type="entry name" value="AAT_like"/>
    <property type="match status" value="1"/>
</dbReference>
<evidence type="ECO:0000259" key="6">
    <source>
        <dbReference type="PROSITE" id="PS50949"/>
    </source>
</evidence>
<evidence type="ECO:0000313" key="8">
    <source>
        <dbReference type="Proteomes" id="UP001425155"/>
    </source>
</evidence>
<dbReference type="CDD" id="cd07377">
    <property type="entry name" value="WHTH_GntR"/>
    <property type="match status" value="1"/>
</dbReference>
<dbReference type="InterPro" id="IPR015424">
    <property type="entry name" value="PyrdxlP-dep_Trfase"/>
</dbReference>
<keyword evidence="3" id="KW-0805">Transcription regulation</keyword>
<name>A0ABU9W6W3_9MICO</name>
<evidence type="ECO:0000313" key="7">
    <source>
        <dbReference type="EMBL" id="MEN1947739.1"/>
    </source>
</evidence>
<evidence type="ECO:0000256" key="2">
    <source>
        <dbReference type="ARBA" id="ARBA00022898"/>
    </source>
</evidence>
<dbReference type="EMBL" id="JBCLVG010000003">
    <property type="protein sequence ID" value="MEN1947739.1"/>
    <property type="molecule type" value="Genomic_DNA"/>
</dbReference>
<comment type="similarity">
    <text evidence="1">In the C-terminal section; belongs to the class-I pyridoxal-phosphate-dependent aminotransferase family.</text>
</comment>
<comment type="caution">
    <text evidence="7">The sequence shown here is derived from an EMBL/GenBank/DDBJ whole genome shotgun (WGS) entry which is preliminary data.</text>
</comment>
<dbReference type="Pfam" id="PF00155">
    <property type="entry name" value="Aminotran_1_2"/>
    <property type="match status" value="1"/>
</dbReference>
<dbReference type="InterPro" id="IPR004839">
    <property type="entry name" value="Aminotransferase_I/II_large"/>
</dbReference>
<evidence type="ECO:0000256" key="4">
    <source>
        <dbReference type="ARBA" id="ARBA00023125"/>
    </source>
</evidence>
<keyword evidence="8" id="KW-1185">Reference proteome</keyword>
<organism evidence="7 8">
    <name type="scientific">Leifsonia stereocauli</name>
    <dbReference type="NCBI Taxonomy" id="3134136"/>
    <lineage>
        <taxon>Bacteria</taxon>
        <taxon>Bacillati</taxon>
        <taxon>Actinomycetota</taxon>
        <taxon>Actinomycetes</taxon>
        <taxon>Micrococcales</taxon>
        <taxon>Microbacteriaceae</taxon>
        <taxon>Leifsonia</taxon>
    </lineage>
</organism>
<accession>A0ABU9W6W3</accession>
<dbReference type="InterPro" id="IPR036388">
    <property type="entry name" value="WH-like_DNA-bd_sf"/>
</dbReference>
<keyword evidence="5" id="KW-0804">Transcription</keyword>
<dbReference type="InterPro" id="IPR000524">
    <property type="entry name" value="Tscrpt_reg_HTH_GntR"/>
</dbReference>
<sequence>MSESWANSGLDLHLDLGRTRRAATVEAAIRAAILDGRLAPGSRLPPSRSLAADLGIARNSIADVYGRLVAEGWLESRVGSGTWVSDRRVVAPERTPVGTDTAFSLDLRGGLPDASGFPRSEWAAATRRALARAAVSSFGYGDPAGHGALLSSLATYLGRARGVWAEPDRVVVMHGFGEILAVVSRALVARGARRVGVEAYGHERHRRILMAAGLDIVALSLDAEGADVSRLDELGVDAVLLTPAHQFPTGVPLSPARRVEVVRWAERTNGLVIEDDYDGEFRFDGRTIGALQALAPERVVYAGTASKSLAPAVGLAWAVVPPDLRPCLLEQRLLLGSSVDSLAQLSLAEFIDGNQYDRHLRALRSMYRERRRHLEEVLDGLLPGCAVTGMAAGLHCLVELPPGVDEADVEAEAAERGLRVEGVSRYLVEGAPPSVVRALVLGFGAPPPHRYDEALAIVAEAVRSATRSRR</sequence>
<dbReference type="RefSeq" id="WP_342115296.1">
    <property type="nucleotide sequence ID" value="NZ_JBCAUN010000003.1"/>
</dbReference>
<keyword evidence="4" id="KW-0238">DNA-binding</keyword>